<keyword evidence="3 8" id="KW-0812">Transmembrane</keyword>
<evidence type="ECO:0000313" key="12">
    <source>
        <dbReference type="Proteomes" id="UP000198814"/>
    </source>
</evidence>
<keyword evidence="6 8" id="KW-0472">Membrane</keyword>
<dbReference type="Pfam" id="PF07244">
    <property type="entry name" value="POTRA"/>
    <property type="match status" value="5"/>
</dbReference>
<dbReference type="FunFam" id="3.10.20.310:FF:000002">
    <property type="entry name" value="Outer membrane protein assembly factor BamA"/>
    <property type="match status" value="1"/>
</dbReference>
<dbReference type="InterPro" id="IPR034746">
    <property type="entry name" value="POTRA"/>
</dbReference>
<evidence type="ECO:0000256" key="2">
    <source>
        <dbReference type="ARBA" id="ARBA00022452"/>
    </source>
</evidence>
<organism evidence="11 12">
    <name type="scientific">Nitrosomonas oligotropha</name>
    <dbReference type="NCBI Taxonomy" id="42354"/>
    <lineage>
        <taxon>Bacteria</taxon>
        <taxon>Pseudomonadati</taxon>
        <taxon>Pseudomonadota</taxon>
        <taxon>Betaproteobacteria</taxon>
        <taxon>Nitrosomonadales</taxon>
        <taxon>Nitrosomonadaceae</taxon>
        <taxon>Nitrosomonas</taxon>
    </lineage>
</organism>
<reference evidence="12" key="1">
    <citation type="submission" date="2016-10" db="EMBL/GenBank/DDBJ databases">
        <authorList>
            <person name="Varghese N."/>
            <person name="Submissions S."/>
        </authorList>
    </citation>
    <scope>NUCLEOTIDE SEQUENCE [LARGE SCALE GENOMIC DNA]</scope>
    <source>
        <strain evidence="12">Nm76</strain>
    </source>
</reference>
<dbReference type="STRING" id="42354.SAMN05216333_10184"/>
<comment type="similarity">
    <text evidence="8">Belongs to the BamA family.</text>
</comment>
<comment type="subunit">
    <text evidence="8">Part of the Bam complex.</text>
</comment>
<keyword evidence="7 8" id="KW-0998">Cell outer membrane</keyword>
<dbReference type="AlphaFoldDB" id="A0A1H8J4R2"/>
<keyword evidence="12" id="KW-1185">Reference proteome</keyword>
<evidence type="ECO:0000256" key="9">
    <source>
        <dbReference type="NCBIfam" id="TIGR03303"/>
    </source>
</evidence>
<evidence type="ECO:0000259" key="10">
    <source>
        <dbReference type="PROSITE" id="PS51779"/>
    </source>
</evidence>
<keyword evidence="4 8" id="KW-0732">Signal</keyword>
<evidence type="ECO:0000256" key="7">
    <source>
        <dbReference type="ARBA" id="ARBA00023237"/>
    </source>
</evidence>
<dbReference type="RefSeq" id="WP_090315111.1">
    <property type="nucleotide sequence ID" value="NZ_FNOE01000001.1"/>
</dbReference>
<dbReference type="OrthoDB" id="9803054at2"/>
<dbReference type="Pfam" id="PF01103">
    <property type="entry name" value="Omp85"/>
    <property type="match status" value="1"/>
</dbReference>
<feature type="signal peptide" evidence="8">
    <location>
        <begin position="1"/>
        <end position="21"/>
    </location>
</feature>
<dbReference type="EMBL" id="FODO01000001">
    <property type="protein sequence ID" value="SEN75207.1"/>
    <property type="molecule type" value="Genomic_DNA"/>
</dbReference>
<protein>
    <recommendedName>
        <fullName evidence="8 9">Outer membrane protein assembly factor BamA</fullName>
    </recommendedName>
</protein>
<dbReference type="GO" id="GO:0043165">
    <property type="term" value="P:Gram-negative-bacterium-type cell outer membrane assembly"/>
    <property type="evidence" value="ECO:0007669"/>
    <property type="project" value="UniProtKB-UniRule"/>
</dbReference>
<dbReference type="PANTHER" id="PTHR12815:SF23">
    <property type="entry name" value="OUTER MEMBRANE PROTEIN ASSEMBLY FACTOR BAMA"/>
    <property type="match status" value="1"/>
</dbReference>
<feature type="domain" description="POTRA" evidence="10">
    <location>
        <begin position="348"/>
        <end position="422"/>
    </location>
</feature>
<feature type="chain" id="PRO_5011800233" description="Outer membrane protein assembly factor BamA" evidence="8">
    <location>
        <begin position="22"/>
        <end position="768"/>
    </location>
</feature>
<name>A0A1H8J4R2_9PROT</name>
<dbReference type="Gene3D" id="2.40.160.50">
    <property type="entry name" value="membrane protein fhac: a member of the omp85/tpsb transporter family"/>
    <property type="match status" value="1"/>
</dbReference>
<dbReference type="GO" id="GO:0009279">
    <property type="term" value="C:cell outer membrane"/>
    <property type="evidence" value="ECO:0007669"/>
    <property type="project" value="UniProtKB-SubCell"/>
</dbReference>
<dbReference type="Proteomes" id="UP000198814">
    <property type="component" value="Unassembled WGS sequence"/>
</dbReference>
<dbReference type="InterPro" id="IPR000184">
    <property type="entry name" value="Bac_surfAg_D15"/>
</dbReference>
<comment type="subcellular location">
    <subcellularLocation>
        <location evidence="8">Cell outer membrane</location>
    </subcellularLocation>
    <subcellularLocation>
        <location evidence="1">Membrane</location>
    </subcellularLocation>
</comment>
<dbReference type="InterPro" id="IPR039910">
    <property type="entry name" value="D15-like"/>
</dbReference>
<dbReference type="NCBIfam" id="TIGR03303">
    <property type="entry name" value="OM_YaeT"/>
    <property type="match status" value="1"/>
</dbReference>
<evidence type="ECO:0000313" key="11">
    <source>
        <dbReference type="EMBL" id="SEN75207.1"/>
    </source>
</evidence>
<evidence type="ECO:0000256" key="3">
    <source>
        <dbReference type="ARBA" id="ARBA00022692"/>
    </source>
</evidence>
<evidence type="ECO:0000256" key="6">
    <source>
        <dbReference type="ARBA" id="ARBA00023136"/>
    </source>
</evidence>
<keyword evidence="2 8" id="KW-1134">Transmembrane beta strand</keyword>
<feature type="domain" description="POTRA" evidence="10">
    <location>
        <begin position="267"/>
        <end position="345"/>
    </location>
</feature>
<dbReference type="InterPro" id="IPR023707">
    <property type="entry name" value="OM_assembly_BamA"/>
</dbReference>
<feature type="domain" description="POTRA" evidence="10">
    <location>
        <begin position="93"/>
        <end position="173"/>
    </location>
</feature>
<feature type="domain" description="POTRA" evidence="10">
    <location>
        <begin position="25"/>
        <end position="92"/>
    </location>
</feature>
<dbReference type="InterPro" id="IPR010827">
    <property type="entry name" value="BamA/TamA_POTRA"/>
</dbReference>
<dbReference type="GO" id="GO:0051205">
    <property type="term" value="P:protein insertion into membrane"/>
    <property type="evidence" value="ECO:0007669"/>
    <property type="project" value="UniProtKB-UniRule"/>
</dbReference>
<sequence precursor="true">MKFQHFAVALVSFFYALSCWASDSFIVKDIRVEGIQRTEAGTVFSYLPIKVGDAMNEDKATEAIKALYATGFFKDVKLKSENNILIVEVVERPAIAQISINGAKEFEKDKLLEGLKQAGISESRIFSRSLLERAELELKRQYISRGKYAVKITTTTTPLERNRVAINFDIKEGRTARIKKISFVGNEKFPDKELRGILVLRKPDLLSWFTKNDQYSKQKLAADLETLRSYYLDRGYLEFNIESTQVSITPDLRDIYITVNVTEGAQYTVSDIKVAGDTIVPEEELRKLILLKSGAVFARQKLTESIKSMTDRLGDDGYAFANINASPEIDHEKRQAGFTFFVDPGRRVYIRKINITGNDRTRDEVIRREFRQMEGAWYSTKNINLSKVRVDRLFFFNSVNVETPAVPNKTDQVDINVKVEERPTGSIMFGAGYSQQQGIILNGSVSQNNIFGTGNFFSLDVNTGLINKTYAASFTNPYFTVDGVSLGFDVYKRDLNTRPLTQVGAFKTETVGAGVRLGIPIAEGDIVSFGLAAENTHIGTFSDSPRRYLEFVDKFGESTNNFPFTVSWARDRRDSAIWPTSGTTHRLFGEVSVPGGDLNYYKVSYNQKWYFPITDFFTLMLNGEAGYGDGYTGNTLPFFKNFFAGGNNSVRGYNLNSLGPRDQFTNTSNSNSILFAVGASKRVVGNIELMFPVPFMKDDRSLRLSTFLDGGTTFNKFGDLNNFMRYSAGLALTWVSPMGPLKVSIAQPLNDQPGDNLQRFQFMFGQQF</sequence>
<evidence type="ECO:0000256" key="8">
    <source>
        <dbReference type="HAMAP-Rule" id="MF_01430"/>
    </source>
</evidence>
<feature type="domain" description="POTRA" evidence="10">
    <location>
        <begin position="176"/>
        <end position="264"/>
    </location>
</feature>
<dbReference type="Gene3D" id="3.10.20.310">
    <property type="entry name" value="membrane protein fhac"/>
    <property type="match status" value="5"/>
</dbReference>
<evidence type="ECO:0000256" key="5">
    <source>
        <dbReference type="ARBA" id="ARBA00022737"/>
    </source>
</evidence>
<dbReference type="PROSITE" id="PS51779">
    <property type="entry name" value="POTRA"/>
    <property type="match status" value="5"/>
</dbReference>
<evidence type="ECO:0000256" key="4">
    <source>
        <dbReference type="ARBA" id="ARBA00022729"/>
    </source>
</evidence>
<evidence type="ECO:0000256" key="1">
    <source>
        <dbReference type="ARBA" id="ARBA00004370"/>
    </source>
</evidence>
<dbReference type="PANTHER" id="PTHR12815">
    <property type="entry name" value="SORTING AND ASSEMBLY MACHINERY SAMM50 PROTEIN FAMILY MEMBER"/>
    <property type="match status" value="1"/>
</dbReference>
<comment type="function">
    <text evidence="8">Part of the outer membrane protein assembly complex, which is involved in assembly and insertion of beta-barrel proteins into the outer membrane.</text>
</comment>
<accession>A0A1H8J4R2</accession>
<keyword evidence="5 8" id="KW-0677">Repeat</keyword>
<dbReference type="HAMAP" id="MF_01430">
    <property type="entry name" value="OM_assembly_BamA"/>
    <property type="match status" value="1"/>
</dbReference>
<gene>
    <name evidence="8" type="primary">bamA</name>
    <name evidence="11" type="ORF">SAMN05216333_10184</name>
</gene>
<proteinExistence type="inferred from homology"/>
<dbReference type="PIRSF" id="PIRSF006076">
    <property type="entry name" value="OM_assembly_OMP85"/>
    <property type="match status" value="1"/>
</dbReference>